<dbReference type="SUPFAM" id="SSF52540">
    <property type="entry name" value="P-loop containing nucleoside triphosphate hydrolases"/>
    <property type="match status" value="1"/>
</dbReference>
<evidence type="ECO:0000313" key="1">
    <source>
        <dbReference type="EMBL" id="SHL54868.1"/>
    </source>
</evidence>
<proteinExistence type="predicted"/>
<sequence>MNLVSADPLRADDQGVQLRVGREKEARWIIDRLINSDGHIFIGGDPGVGKTSLANNVAFELAEETHRRSEPGTVFIMAEGPIHVESSSTAESIRNEFYALILKSIQNNDAILPGHVKTRSKIRKLSAWLDTPMLRSGQVTVGIQPVTLGGGGGWQANTSAGFARHGFSGHVDAILDELHESGVSLICMMDNLERIGKVGDASRLLEDVRDSILSARAVKWIVCGAGGVSVAVQKPSLAGKFGQPILLEPLEGGDFQETFLKRMSGSANALSHIELPSTIVSTFLERAGGNVRDAFRLLESFRGWLIQLQNEMGVSLATESIDDEDWRSAVEDFMSQYVEDYDDLLESLSDSVITTLLRIHASQKSVLLGDYSSFGVERIEDFIDHCDILEASGFLVKFIKLGNREPAYMMTCEGFLVAEFSTVEKVSRIQLSL</sequence>
<dbReference type="AlphaFoldDB" id="A0ABD7M7D5"/>
<dbReference type="EMBL" id="FRCE01000005">
    <property type="protein sequence ID" value="SHL54868.1"/>
    <property type="molecule type" value="Genomic_DNA"/>
</dbReference>
<comment type="caution">
    <text evidence="1">The sequence shown here is derived from an EMBL/GenBank/DDBJ whole genome shotgun (WGS) entry which is preliminary data.</text>
</comment>
<reference evidence="1 2" key="1">
    <citation type="submission" date="2016-11" db="EMBL/GenBank/DDBJ databases">
        <authorList>
            <person name="Varghese N."/>
            <person name="Submissions S."/>
        </authorList>
    </citation>
    <scope>NUCLEOTIDE SEQUENCE [LARGE SCALE GENOMIC DNA]</scope>
    <source>
        <strain evidence="1 2">VTM4R57</strain>
    </source>
</reference>
<gene>
    <name evidence="1" type="ORF">SAMN04487849_10512</name>
</gene>
<evidence type="ECO:0008006" key="3">
    <source>
        <dbReference type="Google" id="ProtNLM"/>
    </source>
</evidence>
<protein>
    <recommendedName>
        <fullName evidence="3">ATP-binding protein</fullName>
    </recommendedName>
</protein>
<organism evidence="1 2">
    <name type="scientific">Micrococcus luteus</name>
    <name type="common">Micrococcus lysodeikticus</name>
    <dbReference type="NCBI Taxonomy" id="1270"/>
    <lineage>
        <taxon>Bacteria</taxon>
        <taxon>Bacillati</taxon>
        <taxon>Actinomycetota</taxon>
        <taxon>Actinomycetes</taxon>
        <taxon>Micrococcales</taxon>
        <taxon>Micrococcaceae</taxon>
        <taxon>Micrococcus</taxon>
    </lineage>
</organism>
<evidence type="ECO:0000313" key="2">
    <source>
        <dbReference type="Proteomes" id="UP000184253"/>
    </source>
</evidence>
<dbReference type="Gene3D" id="3.40.50.300">
    <property type="entry name" value="P-loop containing nucleotide triphosphate hydrolases"/>
    <property type="match status" value="1"/>
</dbReference>
<dbReference type="InterPro" id="IPR027417">
    <property type="entry name" value="P-loop_NTPase"/>
</dbReference>
<dbReference type="Pfam" id="PF13481">
    <property type="entry name" value="AAA_25"/>
    <property type="match status" value="1"/>
</dbReference>
<dbReference type="Proteomes" id="UP000184253">
    <property type="component" value="Unassembled WGS sequence"/>
</dbReference>
<accession>A0ABD7M7D5</accession>
<name>A0ABD7M7D5_MICLU</name>